<proteinExistence type="predicted"/>
<comment type="caution">
    <text evidence="2">The sequence shown here is derived from an EMBL/GenBank/DDBJ whole genome shotgun (WGS) entry which is preliminary data.</text>
</comment>
<dbReference type="Pfam" id="PF14135">
    <property type="entry name" value="DUF4302"/>
    <property type="match status" value="1"/>
</dbReference>
<dbReference type="InterPro" id="IPR025396">
    <property type="entry name" value="DUF4302"/>
</dbReference>
<feature type="signal peptide" evidence="1">
    <location>
        <begin position="1"/>
        <end position="22"/>
    </location>
</feature>
<evidence type="ECO:0000313" key="5">
    <source>
        <dbReference type="Proteomes" id="UP000322315"/>
    </source>
</evidence>
<reference evidence="3 4" key="2">
    <citation type="submission" date="2019-07" db="EMBL/GenBank/DDBJ databases">
        <title>Algibacter marinivivus sp. nov., isolated from the surface of a marine red alga.</title>
        <authorList>
            <person name="Zhong X."/>
            <person name="Xu W."/>
            <person name="Zhang Y."/>
            <person name="Zhang Q."/>
            <person name="Du Z."/>
        </authorList>
    </citation>
    <scope>NUCLEOTIDE SEQUENCE [LARGE SCALE GENOMIC DNA]</scope>
    <source>
        <strain evidence="3 4">RU-4-M-4</strain>
    </source>
</reference>
<dbReference type="EMBL" id="VWRS01000002">
    <property type="protein sequence ID" value="KAA5826172.1"/>
    <property type="molecule type" value="Genomic_DNA"/>
</dbReference>
<evidence type="ECO:0000313" key="2">
    <source>
        <dbReference type="EMBL" id="KAA5826172.1"/>
    </source>
</evidence>
<protein>
    <submittedName>
        <fullName evidence="2">DUF4302 domain-containing protein</fullName>
    </submittedName>
</protein>
<reference evidence="2 5" key="1">
    <citation type="journal article" date="2015" name="Int. J. Syst. Evol. Microbiol.">
        <title>Algibacter amylolyticus sp. nov., isolated from intertidal sediment.</title>
        <authorList>
            <person name="Zhang D.C."/>
            <person name="Wu J."/>
            <person name="Neuner K."/>
            <person name="Yao J."/>
            <person name="Margesin R."/>
        </authorList>
    </citation>
    <scope>NUCLEOTIDE SEQUENCE [LARGE SCALE GENOMIC DNA]</scope>
    <source>
        <strain evidence="2 5">RU-4-M-4</strain>
    </source>
</reference>
<sequence length="467" mass="51165">MKKYIKYILSLLLLTVVLNSCEVDRTEAIFEEAPSDRIQKNIEELRTLLLSQSQGFSGVYFPNNSVVGGVNFHMNFTEDLRVKITSDFKSNTELTDTRYDVVTGTTAAELVFTSGSRHITDLIQDGAQGFNTFYGGNSFQYVGEENGVITFKEVRSDGVFVISPSGFTDFETESVASADITYTNREVFTEVDCETASVYDNLVLAVDNAGQSTNYILNYDSTNFFFDAGTTDEEGVSSRQGLGVAFTLIDGEQAILISPALEVGGNSFENFILDSESDKVQYVASVNGATATISQTSLSAPTGEDIMDLPGSIYVYDVADGTNPLLSPCFRDLVIEQINTNLDNRFGAGTLKFSFYYLFLNLEGGCSNLAIFLEDANGGLYRANYCIVANIESNTVFFDYLGPYSGSNDAFFEENLQPLMDFFSGPQGLLYTNEGSFSASINSYLNASGSFTSLDTPSLRSYGYFFP</sequence>
<dbReference type="Proteomes" id="UP000322315">
    <property type="component" value="Unassembled WGS sequence"/>
</dbReference>
<dbReference type="Proteomes" id="UP000315145">
    <property type="component" value="Unassembled WGS sequence"/>
</dbReference>
<reference evidence="2" key="3">
    <citation type="submission" date="2019-09" db="EMBL/GenBank/DDBJ databases">
        <authorList>
            <person name="Zhang D.-C."/>
        </authorList>
    </citation>
    <scope>NUCLEOTIDE SEQUENCE</scope>
    <source>
        <strain evidence="2">RU-4-M-4</strain>
    </source>
</reference>
<keyword evidence="1" id="KW-0732">Signal</keyword>
<name>A0A5M7B9N4_9FLAO</name>
<dbReference type="EMBL" id="VMBF01000002">
    <property type="protein sequence ID" value="TSJ80210.1"/>
    <property type="molecule type" value="Genomic_DNA"/>
</dbReference>
<keyword evidence="4" id="KW-1185">Reference proteome</keyword>
<dbReference type="RefSeq" id="WP_144115588.1">
    <property type="nucleotide sequence ID" value="NZ_JACHGE010000004.1"/>
</dbReference>
<accession>A0A5M7B9N4</accession>
<evidence type="ECO:0000256" key="1">
    <source>
        <dbReference type="SAM" id="SignalP"/>
    </source>
</evidence>
<evidence type="ECO:0000313" key="4">
    <source>
        <dbReference type="Proteomes" id="UP000315145"/>
    </source>
</evidence>
<gene>
    <name evidence="2" type="ORF">F2B50_05000</name>
    <name evidence="3" type="ORF">FPF71_05000</name>
</gene>
<organism evidence="2 5">
    <name type="scientific">Algibacter amylolyticus</name>
    <dbReference type="NCBI Taxonomy" id="1608400"/>
    <lineage>
        <taxon>Bacteria</taxon>
        <taxon>Pseudomonadati</taxon>
        <taxon>Bacteroidota</taxon>
        <taxon>Flavobacteriia</taxon>
        <taxon>Flavobacteriales</taxon>
        <taxon>Flavobacteriaceae</taxon>
        <taxon>Algibacter</taxon>
    </lineage>
</organism>
<dbReference type="AlphaFoldDB" id="A0A5M7B9N4"/>
<dbReference type="OrthoDB" id="1150854at2"/>
<feature type="chain" id="PRO_5024277455" evidence="1">
    <location>
        <begin position="23"/>
        <end position="467"/>
    </location>
</feature>
<evidence type="ECO:0000313" key="3">
    <source>
        <dbReference type="EMBL" id="TSJ80210.1"/>
    </source>
</evidence>